<dbReference type="InterPro" id="IPR051049">
    <property type="entry name" value="Dienelactone_hydrolase-like"/>
</dbReference>
<dbReference type="InterPro" id="IPR029058">
    <property type="entry name" value="AB_hydrolase_fold"/>
</dbReference>
<evidence type="ECO:0000313" key="2">
    <source>
        <dbReference type="EMBL" id="RDD62644.1"/>
    </source>
</evidence>
<dbReference type="SUPFAM" id="SSF53474">
    <property type="entry name" value="alpha/beta-Hydrolases"/>
    <property type="match status" value="1"/>
</dbReference>
<comment type="caution">
    <text evidence="2">The sequence shown here is derived from an EMBL/GenBank/DDBJ whole genome shotgun (WGS) entry which is preliminary data.</text>
</comment>
<dbReference type="EMBL" id="QPMH01000004">
    <property type="protein sequence ID" value="RDD62644.1"/>
    <property type="molecule type" value="Genomic_DNA"/>
</dbReference>
<dbReference type="Proteomes" id="UP000253941">
    <property type="component" value="Unassembled WGS sequence"/>
</dbReference>
<accession>A0A369TDP0</accession>
<protein>
    <submittedName>
        <fullName evidence="2">Dienelactone hydrolase family protein</fullName>
    </submittedName>
</protein>
<reference evidence="2 3" key="1">
    <citation type="submission" date="2018-07" db="EMBL/GenBank/DDBJ databases">
        <title>Venubactetium sediminum gen. nov., sp. nov., isolated from a marine solar saltern.</title>
        <authorList>
            <person name="Wang S."/>
        </authorList>
    </citation>
    <scope>NUCLEOTIDE SEQUENCE [LARGE SCALE GENOMIC DNA]</scope>
    <source>
        <strain evidence="2 3">WD2A32</strain>
    </source>
</reference>
<gene>
    <name evidence="2" type="ORF">DRB17_05645</name>
</gene>
<dbReference type="AlphaFoldDB" id="A0A369TDP0"/>
<dbReference type="Gene3D" id="3.40.50.1820">
    <property type="entry name" value="alpha/beta hydrolase"/>
    <property type="match status" value="1"/>
</dbReference>
<dbReference type="PANTHER" id="PTHR46623:SF6">
    <property type="entry name" value="ALPHA_BETA-HYDROLASES SUPERFAMILY PROTEIN"/>
    <property type="match status" value="1"/>
</dbReference>
<dbReference type="PANTHER" id="PTHR46623">
    <property type="entry name" value="CARBOXYMETHYLENEBUTENOLIDASE-RELATED"/>
    <property type="match status" value="1"/>
</dbReference>
<keyword evidence="2" id="KW-0378">Hydrolase</keyword>
<evidence type="ECO:0000259" key="1">
    <source>
        <dbReference type="Pfam" id="PF01738"/>
    </source>
</evidence>
<dbReference type="Pfam" id="PF01738">
    <property type="entry name" value="DLH"/>
    <property type="match status" value="1"/>
</dbReference>
<dbReference type="GO" id="GO:0016787">
    <property type="term" value="F:hydrolase activity"/>
    <property type="evidence" value="ECO:0007669"/>
    <property type="project" value="UniProtKB-KW"/>
</dbReference>
<evidence type="ECO:0000313" key="3">
    <source>
        <dbReference type="Proteomes" id="UP000253941"/>
    </source>
</evidence>
<dbReference type="RefSeq" id="WP_114581219.1">
    <property type="nucleotide sequence ID" value="NZ_QPMH01000004.1"/>
</dbReference>
<feature type="domain" description="Dienelactone hydrolase" evidence="1">
    <location>
        <begin position="15"/>
        <end position="223"/>
    </location>
</feature>
<sequence>MGETVRLQASDGHGFDAYVARPQGDPKTGLVVCQEVFGVNEHIREVADSFAEAGYLTIAPHLFDRIERGVSLGYGPDDLDYGRSLRARIDWDDAALDIEAAVKRLREELGQDARIGVVGYCWGGSLAWLAACRLPVQAAVGYYGGQIYELNDEDPRCPTMLHFGEEDPIIAFDQVEAIREAHPDVIDHVYRAGHGFNCDRREDYDEAAANLARSRTLAFLAQHLG</sequence>
<proteinExistence type="predicted"/>
<organism evidence="2 3">
    <name type="scientific">Ferruginivarius sediminum</name>
    <dbReference type="NCBI Taxonomy" id="2661937"/>
    <lineage>
        <taxon>Bacteria</taxon>
        <taxon>Pseudomonadati</taxon>
        <taxon>Pseudomonadota</taxon>
        <taxon>Alphaproteobacteria</taxon>
        <taxon>Rhodospirillales</taxon>
        <taxon>Rhodospirillaceae</taxon>
        <taxon>Ferruginivarius</taxon>
    </lineage>
</organism>
<keyword evidence="3" id="KW-1185">Reference proteome</keyword>
<name>A0A369TDP0_9PROT</name>
<dbReference type="InterPro" id="IPR002925">
    <property type="entry name" value="Dienelactn_hydro"/>
</dbReference>